<gene>
    <name evidence="7" type="ORF">N0F65_001391</name>
</gene>
<accession>A0AAV2Z2E3</accession>
<dbReference type="InterPro" id="IPR000306">
    <property type="entry name" value="Znf_FYVE"/>
</dbReference>
<feature type="domain" description="FYVE-type" evidence="6">
    <location>
        <begin position="181"/>
        <end position="247"/>
    </location>
</feature>
<feature type="compositionally biased region" description="Basic and acidic residues" evidence="5">
    <location>
        <begin position="364"/>
        <end position="376"/>
    </location>
</feature>
<dbReference type="InterPro" id="IPR052727">
    <property type="entry name" value="Rab4/Rab5_effector"/>
</dbReference>
<evidence type="ECO:0000256" key="2">
    <source>
        <dbReference type="ARBA" id="ARBA00022771"/>
    </source>
</evidence>
<evidence type="ECO:0000259" key="6">
    <source>
        <dbReference type="PROSITE" id="PS50178"/>
    </source>
</evidence>
<evidence type="ECO:0000256" key="3">
    <source>
        <dbReference type="ARBA" id="ARBA00022833"/>
    </source>
</evidence>
<dbReference type="SUPFAM" id="SSF57903">
    <property type="entry name" value="FYVE/PHD zinc finger"/>
    <property type="match status" value="1"/>
</dbReference>
<name>A0AAV2Z2E3_9STRA</name>
<keyword evidence="2 4" id="KW-0863">Zinc-finger</keyword>
<reference evidence="7" key="1">
    <citation type="submission" date="2022-11" db="EMBL/GenBank/DDBJ databases">
        <authorList>
            <person name="Morgan W.R."/>
            <person name="Tartar A."/>
        </authorList>
    </citation>
    <scope>NUCLEOTIDE SEQUENCE</scope>
    <source>
        <strain evidence="7">ARSEF 373</strain>
    </source>
</reference>
<feature type="compositionally biased region" description="Polar residues" evidence="5">
    <location>
        <begin position="307"/>
        <end position="319"/>
    </location>
</feature>
<evidence type="ECO:0000256" key="4">
    <source>
        <dbReference type="PROSITE-ProRule" id="PRU00091"/>
    </source>
</evidence>
<dbReference type="GO" id="GO:0008270">
    <property type="term" value="F:zinc ion binding"/>
    <property type="evidence" value="ECO:0007669"/>
    <property type="project" value="UniProtKB-KW"/>
</dbReference>
<reference evidence="7" key="2">
    <citation type="journal article" date="2023" name="Microbiol Resour">
        <title>Decontamination and Annotation of the Draft Genome Sequence of the Oomycete Lagenidium giganteum ARSEF 373.</title>
        <authorList>
            <person name="Morgan W.R."/>
            <person name="Tartar A."/>
        </authorList>
    </citation>
    <scope>NUCLEOTIDE SEQUENCE</scope>
    <source>
        <strain evidence="7">ARSEF 373</strain>
    </source>
</reference>
<comment type="caution">
    <text evidence="7">The sequence shown here is derived from an EMBL/GenBank/DDBJ whole genome shotgun (WGS) entry which is preliminary data.</text>
</comment>
<keyword evidence="8" id="KW-1185">Reference proteome</keyword>
<proteinExistence type="predicted"/>
<evidence type="ECO:0000313" key="8">
    <source>
        <dbReference type="Proteomes" id="UP001146120"/>
    </source>
</evidence>
<protein>
    <recommendedName>
        <fullName evidence="6">FYVE-type domain-containing protein</fullName>
    </recommendedName>
</protein>
<dbReference type="PANTHER" id="PTHR13510:SF44">
    <property type="entry name" value="RABENOSYN-5"/>
    <property type="match status" value="1"/>
</dbReference>
<dbReference type="Pfam" id="PF01363">
    <property type="entry name" value="FYVE"/>
    <property type="match status" value="1"/>
</dbReference>
<dbReference type="EMBL" id="DAKRPA010000080">
    <property type="protein sequence ID" value="DAZ99563.1"/>
    <property type="molecule type" value="Genomic_DNA"/>
</dbReference>
<organism evidence="7 8">
    <name type="scientific">Lagenidium giganteum</name>
    <dbReference type="NCBI Taxonomy" id="4803"/>
    <lineage>
        <taxon>Eukaryota</taxon>
        <taxon>Sar</taxon>
        <taxon>Stramenopiles</taxon>
        <taxon>Oomycota</taxon>
        <taxon>Peronosporomycetes</taxon>
        <taxon>Pythiales</taxon>
        <taxon>Pythiaceae</taxon>
    </lineage>
</organism>
<keyword evidence="1" id="KW-0479">Metal-binding</keyword>
<evidence type="ECO:0000256" key="1">
    <source>
        <dbReference type="ARBA" id="ARBA00022723"/>
    </source>
</evidence>
<evidence type="ECO:0000313" key="7">
    <source>
        <dbReference type="EMBL" id="DAZ99563.1"/>
    </source>
</evidence>
<dbReference type="PROSITE" id="PS50178">
    <property type="entry name" value="ZF_FYVE"/>
    <property type="match status" value="1"/>
</dbReference>
<feature type="region of interest" description="Disordered" evidence="5">
    <location>
        <begin position="358"/>
        <end position="399"/>
    </location>
</feature>
<dbReference type="Gene3D" id="3.30.40.10">
    <property type="entry name" value="Zinc/RING finger domain, C3HC4 (zinc finger)"/>
    <property type="match status" value="1"/>
</dbReference>
<dbReference type="InterPro" id="IPR011011">
    <property type="entry name" value="Znf_FYVE_PHD"/>
</dbReference>
<dbReference type="PANTHER" id="PTHR13510">
    <property type="entry name" value="FYVE-FINGER-CONTAINING RAB5 EFFECTOR PROTEIN RABENOSYN-5-RELATED"/>
    <property type="match status" value="1"/>
</dbReference>
<dbReference type="InterPro" id="IPR017455">
    <property type="entry name" value="Znf_FYVE-rel"/>
</dbReference>
<keyword evidence="3" id="KW-0862">Zinc</keyword>
<feature type="region of interest" description="Disordered" evidence="5">
    <location>
        <begin position="297"/>
        <end position="319"/>
    </location>
</feature>
<feature type="compositionally biased region" description="Low complexity" evidence="5">
    <location>
        <begin position="377"/>
        <end position="394"/>
    </location>
</feature>
<dbReference type="Proteomes" id="UP001146120">
    <property type="component" value="Unassembled WGS sequence"/>
</dbReference>
<dbReference type="AlphaFoldDB" id="A0AAV2Z2E3"/>
<evidence type="ECO:0000256" key="5">
    <source>
        <dbReference type="SAM" id="MobiDB-lite"/>
    </source>
</evidence>
<dbReference type="SMART" id="SM00064">
    <property type="entry name" value="FYVE"/>
    <property type="match status" value="1"/>
</dbReference>
<dbReference type="InterPro" id="IPR013083">
    <property type="entry name" value="Znf_RING/FYVE/PHD"/>
</dbReference>
<sequence length="422" mass="46957">MIQGSYEDVMGVHYTDNTGDWLNLQKLLFPSTVDAAVIHTIRASGVGYLGIKWAAYRSSPLATVRDCCVLEMVGYTKDHHGRDLGYSISFSLDLPECPEVVQNDKHFMRMRHFSATLIAECRDVDSTTEIFVVGSNEMLGTQGSNALCRLYMTVLNDFSLVIDSRNILKQTCVRRSDWVEDHERSECVLCERSFKLSSFRRRHHCRLCGEVVCARCLVTRTVPNVIMGTKVKLKKSKFCVRCVVNVRQVEVKCETYADRVQKANRMRLNGRHSSIASSMSSSISASLPTGVSLLSSSSFSEAEPNPANDNSGQRESSLTYHRRVSRPLLKISSINEKSVLLDDHDFIDMDDVDLRLSKSNASRTPKDTSTAKDDAGRAASSGSTTSTASTGRSSLSRKDSFQSLSDFYSTLRRLSQPDPVAP</sequence>